<dbReference type="InterPro" id="IPR006176">
    <property type="entry name" value="3-OHacyl-CoA_DH_NAD-bd"/>
</dbReference>
<feature type="domain" description="3-hydroxyacyl-CoA dehydrogenase NAD binding" evidence="6">
    <location>
        <begin position="19"/>
        <end position="197"/>
    </location>
</feature>
<dbReference type="InterPro" id="IPR006108">
    <property type="entry name" value="3HC_DH_C"/>
</dbReference>
<evidence type="ECO:0000256" key="1">
    <source>
        <dbReference type="ARBA" id="ARBA00005086"/>
    </source>
</evidence>
<name>A0A7K1UTF0_9NOCA</name>
<dbReference type="PANTHER" id="PTHR48075">
    <property type="entry name" value="3-HYDROXYACYL-COA DEHYDROGENASE FAMILY PROTEIN"/>
    <property type="match status" value="1"/>
</dbReference>
<evidence type="ECO:0000313" key="8">
    <source>
        <dbReference type="Proteomes" id="UP000466794"/>
    </source>
</evidence>
<protein>
    <submittedName>
        <fullName evidence="7">3-hydroxybutyryl-CoA dehydrogenase</fullName>
    </submittedName>
</protein>
<dbReference type="GO" id="GO:0008691">
    <property type="term" value="F:3-hydroxybutyryl-CoA dehydrogenase activity"/>
    <property type="evidence" value="ECO:0007669"/>
    <property type="project" value="TreeGrafter"/>
</dbReference>
<comment type="pathway">
    <text evidence="1">Lipid metabolism; butanoate metabolism.</text>
</comment>
<feature type="domain" description="3-hydroxyacyl-CoA dehydrogenase C-terminal" evidence="5">
    <location>
        <begin position="200"/>
        <end position="296"/>
    </location>
</feature>
<sequence length="296" mass="31698">MSPTGQNGWTTQGEEVERIGVIGGGTMGAGIAEVAARAGGSVLVLERDAQAADAAVERIEKSLARAVKSGRLEQAAADEARARITLTTSIDDFADRELVIEAAPEIESLKTDFFTKLDSIVSPDAILATNTSSIPVIRLANATARPERVVGVHFFNPVPVLPLVEIVVTLKTDRKVVDQVTAYAREVLGKRTIESKDQAGFIVNALLIPYLCNAIRMFETGFASAEDIDEGMVSGCAHPMGPLRLTDTVGLDVTLAVAESLYAEFGEPQYAPPVLLRRMVDAGYLGRKTGRGFYTY</sequence>
<reference evidence="7 8" key="1">
    <citation type="submission" date="2019-12" db="EMBL/GenBank/DDBJ databases">
        <title>Nocardia sp. nov. ET3-3 isolated from soil.</title>
        <authorList>
            <person name="Kanchanasin P."/>
            <person name="Tanasupawat S."/>
            <person name="Yuki M."/>
            <person name="Kudo T."/>
        </authorList>
    </citation>
    <scope>NUCLEOTIDE SEQUENCE [LARGE SCALE GENOMIC DNA]</scope>
    <source>
        <strain evidence="7 8">ET3-3</strain>
    </source>
</reference>
<organism evidence="7 8">
    <name type="scientific">Nocardia terrae</name>
    <dbReference type="NCBI Taxonomy" id="2675851"/>
    <lineage>
        <taxon>Bacteria</taxon>
        <taxon>Bacillati</taxon>
        <taxon>Actinomycetota</taxon>
        <taxon>Actinomycetes</taxon>
        <taxon>Mycobacteriales</taxon>
        <taxon>Nocardiaceae</taxon>
        <taxon>Nocardia</taxon>
    </lineage>
</organism>
<keyword evidence="3" id="KW-0560">Oxidoreductase</keyword>
<dbReference type="Pfam" id="PF00725">
    <property type="entry name" value="3HCDH"/>
    <property type="match status" value="1"/>
</dbReference>
<dbReference type="Gene3D" id="3.40.50.720">
    <property type="entry name" value="NAD(P)-binding Rossmann-like Domain"/>
    <property type="match status" value="1"/>
</dbReference>
<dbReference type="InterPro" id="IPR022694">
    <property type="entry name" value="3-OHacyl-CoA_DH"/>
</dbReference>
<dbReference type="Pfam" id="PF02737">
    <property type="entry name" value="3HCDH_N"/>
    <property type="match status" value="1"/>
</dbReference>
<dbReference type="Gene3D" id="1.10.1040.10">
    <property type="entry name" value="N-(1-d-carboxylethyl)-l-norvaline Dehydrogenase, domain 2"/>
    <property type="match status" value="1"/>
</dbReference>
<dbReference type="FunFam" id="3.40.50.720:FF:000009">
    <property type="entry name" value="Fatty oxidation complex, alpha subunit"/>
    <property type="match status" value="1"/>
</dbReference>
<dbReference type="SUPFAM" id="SSF48179">
    <property type="entry name" value="6-phosphogluconate dehydrogenase C-terminal domain-like"/>
    <property type="match status" value="1"/>
</dbReference>
<dbReference type="GO" id="GO:0070403">
    <property type="term" value="F:NAD+ binding"/>
    <property type="evidence" value="ECO:0007669"/>
    <property type="project" value="InterPro"/>
</dbReference>
<dbReference type="NCBIfam" id="NF005875">
    <property type="entry name" value="PRK07819.1"/>
    <property type="match status" value="1"/>
</dbReference>
<evidence type="ECO:0000256" key="2">
    <source>
        <dbReference type="ARBA" id="ARBA00009463"/>
    </source>
</evidence>
<dbReference type="GO" id="GO:0006635">
    <property type="term" value="P:fatty acid beta-oxidation"/>
    <property type="evidence" value="ECO:0007669"/>
    <property type="project" value="TreeGrafter"/>
</dbReference>
<proteinExistence type="inferred from homology"/>
<dbReference type="PIRSF" id="PIRSF000105">
    <property type="entry name" value="HCDH"/>
    <property type="match status" value="1"/>
</dbReference>
<dbReference type="InterPro" id="IPR008927">
    <property type="entry name" value="6-PGluconate_DH-like_C_sf"/>
</dbReference>
<evidence type="ECO:0000259" key="6">
    <source>
        <dbReference type="Pfam" id="PF02737"/>
    </source>
</evidence>
<dbReference type="PANTHER" id="PTHR48075:SF9">
    <property type="entry name" value="3-HYDROXYBUTYRYL-COA DEHYDROGENASE"/>
    <property type="match status" value="1"/>
</dbReference>
<dbReference type="AlphaFoldDB" id="A0A7K1UTF0"/>
<comment type="similarity">
    <text evidence="2">Belongs to the 3-hydroxyacyl-CoA dehydrogenase family.</text>
</comment>
<dbReference type="EMBL" id="WRPP01000002">
    <property type="protein sequence ID" value="MVU77627.1"/>
    <property type="molecule type" value="Genomic_DNA"/>
</dbReference>
<evidence type="ECO:0000259" key="5">
    <source>
        <dbReference type="Pfam" id="PF00725"/>
    </source>
</evidence>
<comment type="caution">
    <text evidence="7">The sequence shown here is derived from an EMBL/GenBank/DDBJ whole genome shotgun (WGS) entry which is preliminary data.</text>
</comment>
<dbReference type="Proteomes" id="UP000466794">
    <property type="component" value="Unassembled WGS sequence"/>
</dbReference>
<dbReference type="SUPFAM" id="SSF51735">
    <property type="entry name" value="NAD(P)-binding Rossmann-fold domains"/>
    <property type="match status" value="1"/>
</dbReference>
<keyword evidence="8" id="KW-1185">Reference proteome</keyword>
<gene>
    <name evidence="7" type="ORF">GPX89_10290</name>
</gene>
<dbReference type="InterPro" id="IPR013328">
    <property type="entry name" value="6PGD_dom2"/>
</dbReference>
<dbReference type="InterPro" id="IPR036291">
    <property type="entry name" value="NAD(P)-bd_dom_sf"/>
</dbReference>
<feature type="site" description="Important for catalytic activity" evidence="4">
    <location>
        <position position="153"/>
    </location>
</feature>
<evidence type="ECO:0000256" key="3">
    <source>
        <dbReference type="ARBA" id="ARBA00023002"/>
    </source>
</evidence>
<evidence type="ECO:0000313" key="7">
    <source>
        <dbReference type="EMBL" id="MVU77627.1"/>
    </source>
</evidence>
<evidence type="ECO:0000256" key="4">
    <source>
        <dbReference type="PIRSR" id="PIRSR000105-1"/>
    </source>
</evidence>
<accession>A0A7K1UTF0</accession>